<reference evidence="10" key="1">
    <citation type="submission" date="2019-03" db="EMBL/GenBank/DDBJ databases">
        <title>Lake Tanganyika Metagenome-Assembled Genomes (MAGs).</title>
        <authorList>
            <person name="Tran P."/>
        </authorList>
    </citation>
    <scope>NUCLEOTIDE SEQUENCE</scope>
    <source>
        <strain evidence="10">K_DeepCast_65m_m2_066</strain>
    </source>
</reference>
<dbReference type="GO" id="GO:0004673">
    <property type="term" value="F:protein histidine kinase activity"/>
    <property type="evidence" value="ECO:0007669"/>
    <property type="project" value="UniProtKB-EC"/>
</dbReference>
<name>A0A937W6A2_UNCTE</name>
<dbReference type="InterPro" id="IPR004358">
    <property type="entry name" value="Sig_transdc_His_kin-like_C"/>
</dbReference>
<dbReference type="PANTHER" id="PTHR43065:SF10">
    <property type="entry name" value="PEROXIDE STRESS-ACTIVATED HISTIDINE KINASE MAK3"/>
    <property type="match status" value="1"/>
</dbReference>
<comment type="catalytic activity">
    <reaction evidence="1">
        <text>ATP + protein L-histidine = ADP + protein N-phospho-L-histidine.</text>
        <dbReference type="EC" id="2.7.13.3"/>
    </reaction>
</comment>
<evidence type="ECO:0000256" key="7">
    <source>
        <dbReference type="ARBA" id="ARBA00022840"/>
    </source>
</evidence>
<proteinExistence type="predicted"/>
<dbReference type="SMART" id="SM00387">
    <property type="entry name" value="HATPase_c"/>
    <property type="match status" value="1"/>
</dbReference>
<organism evidence="10 11">
    <name type="scientific">Tectimicrobiota bacterium</name>
    <dbReference type="NCBI Taxonomy" id="2528274"/>
    <lineage>
        <taxon>Bacteria</taxon>
        <taxon>Pseudomonadati</taxon>
        <taxon>Nitrospinota/Tectimicrobiota group</taxon>
        <taxon>Candidatus Tectimicrobiota</taxon>
    </lineage>
</organism>
<dbReference type="Proteomes" id="UP000712673">
    <property type="component" value="Unassembled WGS sequence"/>
</dbReference>
<evidence type="ECO:0000256" key="8">
    <source>
        <dbReference type="ARBA" id="ARBA00023012"/>
    </source>
</evidence>
<accession>A0A937W6A2</accession>
<dbReference type="PRINTS" id="PR00344">
    <property type="entry name" value="BCTRLSENSOR"/>
</dbReference>
<dbReference type="GO" id="GO:0000160">
    <property type="term" value="P:phosphorelay signal transduction system"/>
    <property type="evidence" value="ECO:0007669"/>
    <property type="project" value="UniProtKB-KW"/>
</dbReference>
<dbReference type="InterPro" id="IPR005467">
    <property type="entry name" value="His_kinase_dom"/>
</dbReference>
<sequence>MQILSLRNYRLPTNWGGYARDIVQETQRIADIVRELLTFARQETNEHSLANIADILDASLRLITTQLEKNGITLERSYSLELPPIRCRMQRIQQVVLNLLSNAHHALNARYPQYDSNKIIQIRAGLHSRDGRSYIRLSIRDHGIGIPPEYQARIFEPFFTTRRDQGGTGLGLSVSYGIIRDHAGTITVASVVGNYTQFDVDFPVAEDVDAQS</sequence>
<keyword evidence="6" id="KW-0418">Kinase</keyword>
<dbReference type="Gene3D" id="3.30.565.10">
    <property type="entry name" value="Histidine kinase-like ATPase, C-terminal domain"/>
    <property type="match status" value="1"/>
</dbReference>
<evidence type="ECO:0000256" key="2">
    <source>
        <dbReference type="ARBA" id="ARBA00012438"/>
    </source>
</evidence>
<dbReference type="PROSITE" id="PS50109">
    <property type="entry name" value="HIS_KIN"/>
    <property type="match status" value="1"/>
</dbReference>
<keyword evidence="7" id="KW-0067">ATP-binding</keyword>
<evidence type="ECO:0000259" key="9">
    <source>
        <dbReference type="PROSITE" id="PS50109"/>
    </source>
</evidence>
<keyword evidence="3" id="KW-0597">Phosphoprotein</keyword>
<dbReference type="GO" id="GO:0005524">
    <property type="term" value="F:ATP binding"/>
    <property type="evidence" value="ECO:0007669"/>
    <property type="project" value="UniProtKB-KW"/>
</dbReference>
<keyword evidence="8" id="KW-0902">Two-component regulatory system</keyword>
<dbReference type="EMBL" id="VGLS01000832">
    <property type="protein sequence ID" value="MBM3226224.1"/>
    <property type="molecule type" value="Genomic_DNA"/>
</dbReference>
<dbReference type="InterPro" id="IPR003594">
    <property type="entry name" value="HATPase_dom"/>
</dbReference>
<dbReference type="PANTHER" id="PTHR43065">
    <property type="entry name" value="SENSOR HISTIDINE KINASE"/>
    <property type="match status" value="1"/>
</dbReference>
<evidence type="ECO:0000256" key="6">
    <source>
        <dbReference type="ARBA" id="ARBA00022777"/>
    </source>
</evidence>
<dbReference type="InterPro" id="IPR036890">
    <property type="entry name" value="HATPase_C_sf"/>
</dbReference>
<dbReference type="EC" id="2.7.13.3" evidence="2"/>
<evidence type="ECO:0000256" key="1">
    <source>
        <dbReference type="ARBA" id="ARBA00000085"/>
    </source>
</evidence>
<dbReference type="Pfam" id="PF02518">
    <property type="entry name" value="HATPase_c"/>
    <property type="match status" value="1"/>
</dbReference>
<evidence type="ECO:0000256" key="5">
    <source>
        <dbReference type="ARBA" id="ARBA00022741"/>
    </source>
</evidence>
<dbReference type="AlphaFoldDB" id="A0A937W6A2"/>
<gene>
    <name evidence="10" type="ORF">FJZ47_20870</name>
</gene>
<evidence type="ECO:0000256" key="3">
    <source>
        <dbReference type="ARBA" id="ARBA00022553"/>
    </source>
</evidence>
<feature type="domain" description="Histidine kinase" evidence="9">
    <location>
        <begin position="1"/>
        <end position="206"/>
    </location>
</feature>
<keyword evidence="4" id="KW-0808">Transferase</keyword>
<evidence type="ECO:0000313" key="11">
    <source>
        <dbReference type="Proteomes" id="UP000712673"/>
    </source>
</evidence>
<comment type="caution">
    <text evidence="10">The sequence shown here is derived from an EMBL/GenBank/DDBJ whole genome shotgun (WGS) entry which is preliminary data.</text>
</comment>
<evidence type="ECO:0000313" key="10">
    <source>
        <dbReference type="EMBL" id="MBM3226224.1"/>
    </source>
</evidence>
<dbReference type="SUPFAM" id="SSF55874">
    <property type="entry name" value="ATPase domain of HSP90 chaperone/DNA topoisomerase II/histidine kinase"/>
    <property type="match status" value="1"/>
</dbReference>
<keyword evidence="5" id="KW-0547">Nucleotide-binding</keyword>
<evidence type="ECO:0000256" key="4">
    <source>
        <dbReference type="ARBA" id="ARBA00022679"/>
    </source>
</evidence>
<protein>
    <recommendedName>
        <fullName evidence="2">histidine kinase</fullName>
        <ecNumber evidence="2">2.7.13.3</ecNumber>
    </recommendedName>
</protein>